<comment type="caution">
    <text evidence="2">The sequence shown here is derived from an EMBL/GenBank/DDBJ whole genome shotgun (WGS) entry which is preliminary data.</text>
</comment>
<gene>
    <name evidence="2" type="ORF">IEE83_26710</name>
</gene>
<evidence type="ECO:0000313" key="3">
    <source>
        <dbReference type="Proteomes" id="UP000634134"/>
    </source>
</evidence>
<dbReference type="Pfam" id="PF09954">
    <property type="entry name" value="DUF2188"/>
    <property type="match status" value="1"/>
</dbReference>
<proteinExistence type="predicted"/>
<name>A0ABR9WJ71_9BACT</name>
<organism evidence="2 3">
    <name type="scientific">Dyadobacter subterraneus</name>
    <dbReference type="NCBI Taxonomy" id="2773304"/>
    <lineage>
        <taxon>Bacteria</taxon>
        <taxon>Pseudomonadati</taxon>
        <taxon>Bacteroidota</taxon>
        <taxon>Cytophagia</taxon>
        <taxon>Cytophagales</taxon>
        <taxon>Spirosomataceae</taxon>
        <taxon>Dyadobacter</taxon>
    </lineage>
</organism>
<evidence type="ECO:0000256" key="1">
    <source>
        <dbReference type="SAM" id="MobiDB-lite"/>
    </source>
</evidence>
<keyword evidence="3" id="KW-1185">Reference proteome</keyword>
<accession>A0ABR9WJ71</accession>
<evidence type="ECO:0000313" key="2">
    <source>
        <dbReference type="EMBL" id="MBE9465490.1"/>
    </source>
</evidence>
<reference evidence="3" key="1">
    <citation type="submission" date="2023-07" db="EMBL/GenBank/DDBJ databases">
        <title>Dyadobacter sp. nov 'subterranea' isolated from contaminted grondwater.</title>
        <authorList>
            <person name="Szabo I."/>
            <person name="Al-Omari J."/>
            <person name="Szerdahelyi S.G."/>
            <person name="Rado J."/>
        </authorList>
    </citation>
    <scope>NUCLEOTIDE SEQUENCE [LARGE SCALE GENOMIC DNA]</scope>
    <source>
        <strain evidence="3">UP-52</strain>
    </source>
</reference>
<sequence>MGKNQHVVPHNGDWGVRGEGNSRVTVITQTQAEAIQRAREIAINQQSELLIHGRNGQIRERNSYGNDPFPPEG</sequence>
<dbReference type="EMBL" id="JACYGY010000002">
    <property type="protein sequence ID" value="MBE9465490.1"/>
    <property type="molecule type" value="Genomic_DNA"/>
</dbReference>
<dbReference type="RefSeq" id="WP_194123787.1">
    <property type="nucleotide sequence ID" value="NZ_JACYGY010000002.1"/>
</dbReference>
<feature type="region of interest" description="Disordered" evidence="1">
    <location>
        <begin position="54"/>
        <end position="73"/>
    </location>
</feature>
<dbReference type="Proteomes" id="UP000634134">
    <property type="component" value="Unassembled WGS sequence"/>
</dbReference>
<dbReference type="InterPro" id="IPR018691">
    <property type="entry name" value="DUF2188"/>
</dbReference>
<protein>
    <submittedName>
        <fullName evidence="2">DUF2188 domain-containing protein</fullName>
    </submittedName>
</protein>